<accession>A0A238ZX76</accession>
<dbReference type="Proteomes" id="UP000198310">
    <property type="component" value="Unassembled WGS sequence"/>
</dbReference>
<evidence type="ECO:0000313" key="3">
    <source>
        <dbReference type="Proteomes" id="UP000198310"/>
    </source>
</evidence>
<proteinExistence type="predicted"/>
<name>A0A238ZX76_9BACT</name>
<gene>
    <name evidence="2" type="ORF">SAMN06269173_1107</name>
</gene>
<sequence>MKRILPVTLLLLAGLATGPVIRVQAQVPHAAAARTSLPSMLSNDLTSVRNFAETDQIWTGTPQLSSVRQHALVKAYFAEYRRLSAVITQACQVARQNPQQLRHWRSFADELERSWDPLEALRVQQLQSPAQALPALRKGYQQICLLRQRTESQLARMASAGTVATR</sequence>
<dbReference type="EMBL" id="FZNS01000010">
    <property type="protein sequence ID" value="SNR87253.1"/>
    <property type="molecule type" value="Genomic_DNA"/>
</dbReference>
<dbReference type="AlphaFoldDB" id="A0A238ZX76"/>
<reference evidence="3" key="1">
    <citation type="submission" date="2017-06" db="EMBL/GenBank/DDBJ databases">
        <authorList>
            <person name="Varghese N."/>
            <person name="Submissions S."/>
        </authorList>
    </citation>
    <scope>NUCLEOTIDE SEQUENCE [LARGE SCALE GENOMIC DNA]</scope>
    <source>
        <strain evidence="3">DSM 28041</strain>
    </source>
</reference>
<feature type="chain" id="PRO_5012059728" evidence="1">
    <location>
        <begin position="26"/>
        <end position="166"/>
    </location>
</feature>
<evidence type="ECO:0000313" key="2">
    <source>
        <dbReference type="EMBL" id="SNR87253.1"/>
    </source>
</evidence>
<protein>
    <submittedName>
        <fullName evidence="2">Uncharacterized protein</fullName>
    </submittedName>
</protein>
<evidence type="ECO:0000256" key="1">
    <source>
        <dbReference type="SAM" id="SignalP"/>
    </source>
</evidence>
<dbReference type="RefSeq" id="WP_089333689.1">
    <property type="nucleotide sequence ID" value="NZ_FZNS01000010.1"/>
</dbReference>
<keyword evidence="1" id="KW-0732">Signal</keyword>
<organism evidence="2 3">
    <name type="scientific">Hymenobacter mucosus</name>
    <dbReference type="NCBI Taxonomy" id="1411120"/>
    <lineage>
        <taxon>Bacteria</taxon>
        <taxon>Pseudomonadati</taxon>
        <taxon>Bacteroidota</taxon>
        <taxon>Cytophagia</taxon>
        <taxon>Cytophagales</taxon>
        <taxon>Hymenobacteraceae</taxon>
        <taxon>Hymenobacter</taxon>
    </lineage>
</organism>
<keyword evidence="3" id="KW-1185">Reference proteome</keyword>
<feature type="signal peptide" evidence="1">
    <location>
        <begin position="1"/>
        <end position="25"/>
    </location>
</feature>